<dbReference type="EMBL" id="ML742068">
    <property type="protein sequence ID" value="KAE8151611.1"/>
    <property type="molecule type" value="Genomic_DNA"/>
</dbReference>
<accession>A0A5N6U034</accession>
<proteinExistence type="predicted"/>
<gene>
    <name evidence="2" type="ORF">BDV25DRAFT_138741</name>
</gene>
<evidence type="ECO:0000313" key="3">
    <source>
        <dbReference type="Proteomes" id="UP000325780"/>
    </source>
</evidence>
<reference evidence="2 3" key="1">
    <citation type="submission" date="2019-04" db="EMBL/GenBank/DDBJ databases">
        <title>Friends and foes A comparative genomics study of 23 Aspergillus species from section Flavi.</title>
        <authorList>
            <consortium name="DOE Joint Genome Institute"/>
            <person name="Kjaerbolling I."/>
            <person name="Vesth T."/>
            <person name="Frisvad J.C."/>
            <person name="Nybo J.L."/>
            <person name="Theobald S."/>
            <person name="Kildgaard S."/>
            <person name="Isbrandt T."/>
            <person name="Kuo A."/>
            <person name="Sato A."/>
            <person name="Lyhne E.K."/>
            <person name="Kogle M.E."/>
            <person name="Wiebenga A."/>
            <person name="Kun R.S."/>
            <person name="Lubbers R.J."/>
            <person name="Makela M.R."/>
            <person name="Barry K."/>
            <person name="Chovatia M."/>
            <person name="Clum A."/>
            <person name="Daum C."/>
            <person name="Haridas S."/>
            <person name="He G."/>
            <person name="LaButti K."/>
            <person name="Lipzen A."/>
            <person name="Mondo S."/>
            <person name="Riley R."/>
            <person name="Salamov A."/>
            <person name="Simmons B.A."/>
            <person name="Magnuson J.K."/>
            <person name="Henrissat B."/>
            <person name="Mortensen U.H."/>
            <person name="Larsen T.O."/>
            <person name="Devries R.P."/>
            <person name="Grigoriev I.V."/>
            <person name="Machida M."/>
            <person name="Baker S.E."/>
            <person name="Andersen M.R."/>
        </authorList>
    </citation>
    <scope>NUCLEOTIDE SEQUENCE [LARGE SCALE GENOMIC DNA]</scope>
    <source>
        <strain evidence="2 3">IBT 18842</strain>
    </source>
</reference>
<dbReference type="AlphaFoldDB" id="A0A5N6U034"/>
<feature type="compositionally biased region" description="Polar residues" evidence="1">
    <location>
        <begin position="183"/>
        <end position="196"/>
    </location>
</feature>
<protein>
    <submittedName>
        <fullName evidence="2">Uncharacterized protein</fullName>
    </submittedName>
</protein>
<sequence length="353" mass="38653">MVKNGPVWALSAIQTRSRHIFCFRRGGAKAGLRVLIVHLWGNGSRATYYGARDLNTGAQKYFFASAGSDGSGETGLRRDYILILGKQALTTLAPKSLRRSSNERLRILDTQFPRLGVLSEYASSEYLPSSPLHFPAKSSRRIIPTRSQPGCSPSDVVSGAQQRDSPDPDTNPGTLGRKRGISQVISSPPTQQSTRQPAHDTHGGQYQQYVVPFCTQRCVLGLRDNGNLDSNCPNVALHRRGQDGGRHPIDMECLVQLLKNQLDEDLDPNCPRFDKCGSSGAPFKITRAQFGYTVVGKGTTSRRWKEVIHEAVIYQLLQNAQGSAVPVFLGAIDLAEIYFLHGAGEIPAHGLGW</sequence>
<name>A0A5N6U034_ASPAV</name>
<dbReference type="OrthoDB" id="2156052at2759"/>
<evidence type="ECO:0000313" key="2">
    <source>
        <dbReference type="EMBL" id="KAE8151611.1"/>
    </source>
</evidence>
<dbReference type="Proteomes" id="UP000325780">
    <property type="component" value="Unassembled WGS sequence"/>
</dbReference>
<organism evidence="2 3">
    <name type="scientific">Aspergillus avenaceus</name>
    <dbReference type="NCBI Taxonomy" id="36643"/>
    <lineage>
        <taxon>Eukaryota</taxon>
        <taxon>Fungi</taxon>
        <taxon>Dikarya</taxon>
        <taxon>Ascomycota</taxon>
        <taxon>Pezizomycotina</taxon>
        <taxon>Eurotiomycetes</taxon>
        <taxon>Eurotiomycetidae</taxon>
        <taxon>Eurotiales</taxon>
        <taxon>Aspergillaceae</taxon>
        <taxon>Aspergillus</taxon>
        <taxon>Aspergillus subgen. Circumdati</taxon>
    </lineage>
</organism>
<evidence type="ECO:0000256" key="1">
    <source>
        <dbReference type="SAM" id="MobiDB-lite"/>
    </source>
</evidence>
<keyword evidence="3" id="KW-1185">Reference proteome</keyword>
<feature type="region of interest" description="Disordered" evidence="1">
    <location>
        <begin position="143"/>
        <end position="204"/>
    </location>
</feature>